<gene>
    <name evidence="1" type="ORF">EVA69_01235</name>
</gene>
<accession>A0A520S629</accession>
<comment type="caution">
    <text evidence="1">The sequence shown here is derived from an EMBL/GenBank/DDBJ whole genome shotgun (WGS) entry which is preliminary data.</text>
</comment>
<proteinExistence type="predicted"/>
<keyword evidence="1" id="KW-0067">ATP-binding</keyword>
<sequence>MGAGKTTHSKSLATEKNAVLISEDEWLSRLFPNQIENFEDYHHYAARLRPLVEAHVTNILETGTDVVLDFAANTERQRNWFRDLYNAAQAKGQLIYVKASDETCLAQLAKRRVEQPERARFDNASVFEEVSSYFQEPDDQEGIDIEIIIRS</sequence>
<dbReference type="Proteomes" id="UP000320404">
    <property type="component" value="Unassembled WGS sequence"/>
</dbReference>
<dbReference type="AlphaFoldDB" id="A0A520S629"/>
<dbReference type="EMBL" id="SHAH01000009">
    <property type="protein sequence ID" value="RZO77945.1"/>
    <property type="molecule type" value="Genomic_DNA"/>
</dbReference>
<dbReference type="Gene3D" id="3.40.50.300">
    <property type="entry name" value="P-loop containing nucleotide triphosphate hydrolases"/>
    <property type="match status" value="1"/>
</dbReference>
<dbReference type="GO" id="GO:0005524">
    <property type="term" value="F:ATP binding"/>
    <property type="evidence" value="ECO:0007669"/>
    <property type="project" value="UniProtKB-KW"/>
</dbReference>
<protein>
    <submittedName>
        <fullName evidence="1">ATP-binding protein</fullName>
    </submittedName>
</protein>
<dbReference type="InterPro" id="IPR027417">
    <property type="entry name" value="P-loop_NTPase"/>
</dbReference>
<dbReference type="Pfam" id="PF13671">
    <property type="entry name" value="AAA_33"/>
    <property type="match status" value="1"/>
</dbReference>
<keyword evidence="1" id="KW-0547">Nucleotide-binding</keyword>
<name>A0A520S629_9GAMM</name>
<evidence type="ECO:0000313" key="1">
    <source>
        <dbReference type="EMBL" id="RZO77945.1"/>
    </source>
</evidence>
<dbReference type="SUPFAM" id="SSF52540">
    <property type="entry name" value="P-loop containing nucleoside triphosphate hydrolases"/>
    <property type="match status" value="1"/>
</dbReference>
<evidence type="ECO:0000313" key="2">
    <source>
        <dbReference type="Proteomes" id="UP000320404"/>
    </source>
</evidence>
<reference evidence="1 2" key="1">
    <citation type="submission" date="2019-02" db="EMBL/GenBank/DDBJ databases">
        <title>Prokaryotic population dynamics and viral predation in marine succession experiment using metagenomics: the confinement effect.</title>
        <authorList>
            <person name="Haro-Moreno J.M."/>
            <person name="Rodriguez-Valera F."/>
            <person name="Lopez-Perez M."/>
        </authorList>
    </citation>
    <scope>NUCLEOTIDE SEQUENCE [LARGE SCALE GENOMIC DNA]</scope>
    <source>
        <strain evidence="1">MED-G158</strain>
    </source>
</reference>
<organism evidence="1 2">
    <name type="scientific">OM182 bacterium</name>
    <dbReference type="NCBI Taxonomy" id="2510334"/>
    <lineage>
        <taxon>Bacteria</taxon>
        <taxon>Pseudomonadati</taxon>
        <taxon>Pseudomonadota</taxon>
        <taxon>Gammaproteobacteria</taxon>
        <taxon>OMG group</taxon>
        <taxon>OM182 clade</taxon>
    </lineage>
</organism>